<keyword evidence="5" id="KW-0732">Signal</keyword>
<evidence type="ECO:0000256" key="4">
    <source>
        <dbReference type="ARBA" id="ARBA00023136"/>
    </source>
</evidence>
<comment type="caution">
    <text evidence="7">The sequence shown here is derived from an EMBL/GenBank/DDBJ whole genome shotgun (WGS) entry which is preliminary data.</text>
</comment>
<dbReference type="Proteomes" id="UP000178606">
    <property type="component" value="Unassembled WGS sequence"/>
</dbReference>
<dbReference type="Pfam" id="PF07244">
    <property type="entry name" value="POTRA"/>
    <property type="match status" value="3"/>
</dbReference>
<proteinExistence type="predicted"/>
<keyword evidence="2" id="KW-1134">Transmembrane beta strand</keyword>
<reference evidence="7 8" key="1">
    <citation type="journal article" date="2016" name="Nat. Commun.">
        <title>Thousands of microbial genomes shed light on interconnected biogeochemical processes in an aquifer system.</title>
        <authorList>
            <person name="Anantharaman K."/>
            <person name="Brown C.T."/>
            <person name="Hug L.A."/>
            <person name="Sharon I."/>
            <person name="Castelle C.J."/>
            <person name="Probst A.J."/>
            <person name="Thomas B.C."/>
            <person name="Singh A."/>
            <person name="Wilkins M.J."/>
            <person name="Karaoz U."/>
            <person name="Brodie E.L."/>
            <person name="Williams K.H."/>
            <person name="Hubbard S.S."/>
            <person name="Banfield J.F."/>
        </authorList>
    </citation>
    <scope>NUCLEOTIDE SEQUENCE [LARGE SCALE GENOMIC DNA]</scope>
    <source>
        <strain evidence="8">RIFCSPLOWO2_12_FULL_64_10</strain>
    </source>
</reference>
<dbReference type="PANTHER" id="PTHR12815:SF18">
    <property type="entry name" value="SORTING AND ASSEMBLY MACHINERY COMPONENT 50 HOMOLOG"/>
    <property type="match status" value="1"/>
</dbReference>
<sequence length="578" mass="62581">MRTYVLCFAFCLLPSAFCLPALADPPLVSSVRIEGARLLSARDLLSSLETRLGGALDSLALRRDVGRILDRCRAAGLYLAEVDPPEVVPKGRGATDRQSDADVAFRLREGPPARVRRLAVSDPDSADLLAGMQTRPGRPFRPAVLEADVEAILRRCENAGRPFCAVYPEVSAPTPRGEIDVSLRIDRGPAVRVGDLRVSGNRVTRLSVIRRLMGLRAGDPYDQRRVDRAREALIRSGLFDAVGEAILSHDARSEAVHLTLQIVERKASRIDGVLGYAPGEEGQRGHVAGVLDLALRNLGGVGRSASVRWDRRGPSASDLSLGYDEPWIGPTSFSGRLRFALLQRPGYASTDLRAGLGRPLAGPLTVEAEVGWEQVSPDSSGLGLVPRGRTWTGAGGLSVETRDDPDNPRTGGALRASISLGRAALLARRVNRWRTEADAERLVPLFTRQTLAIAAHVRSVHTGAYVPPLNEKVRLGGASSLRGYREEQFLGVRAAWGGVEYRFLLGRRSRIFLFLDAGAISDRQASGADILRTTRLRIGYGAGLRAESRAGIVGLDFGLGQDDGLAQGKVHVRMMRRF</sequence>
<evidence type="ECO:0000259" key="6">
    <source>
        <dbReference type="PROSITE" id="PS51779"/>
    </source>
</evidence>
<dbReference type="PANTHER" id="PTHR12815">
    <property type="entry name" value="SORTING AND ASSEMBLY MACHINERY SAMM50 PROTEIN FAMILY MEMBER"/>
    <property type="match status" value="1"/>
</dbReference>
<dbReference type="InterPro" id="IPR034746">
    <property type="entry name" value="POTRA"/>
</dbReference>
<keyword evidence="4" id="KW-0472">Membrane</keyword>
<dbReference type="InterPro" id="IPR039910">
    <property type="entry name" value="D15-like"/>
</dbReference>
<keyword evidence="3" id="KW-0812">Transmembrane</keyword>
<gene>
    <name evidence="7" type="ORF">A3F84_28615</name>
</gene>
<protein>
    <recommendedName>
        <fullName evidence="6">POTRA domain-containing protein</fullName>
    </recommendedName>
</protein>
<feature type="signal peptide" evidence="5">
    <location>
        <begin position="1"/>
        <end position="23"/>
    </location>
</feature>
<evidence type="ECO:0000256" key="2">
    <source>
        <dbReference type="ARBA" id="ARBA00022452"/>
    </source>
</evidence>
<evidence type="ECO:0000256" key="3">
    <source>
        <dbReference type="ARBA" id="ARBA00022692"/>
    </source>
</evidence>
<evidence type="ECO:0000313" key="8">
    <source>
        <dbReference type="Proteomes" id="UP000178606"/>
    </source>
</evidence>
<evidence type="ECO:0000256" key="5">
    <source>
        <dbReference type="SAM" id="SignalP"/>
    </source>
</evidence>
<evidence type="ECO:0000313" key="7">
    <source>
        <dbReference type="EMBL" id="OGG51524.1"/>
    </source>
</evidence>
<dbReference type="GO" id="GO:0019867">
    <property type="term" value="C:outer membrane"/>
    <property type="evidence" value="ECO:0007669"/>
    <property type="project" value="InterPro"/>
</dbReference>
<evidence type="ECO:0000256" key="1">
    <source>
        <dbReference type="ARBA" id="ARBA00004370"/>
    </source>
</evidence>
<feature type="domain" description="POTRA" evidence="6">
    <location>
        <begin position="191"/>
        <end position="265"/>
    </location>
</feature>
<feature type="chain" id="PRO_5009523552" description="POTRA domain-containing protein" evidence="5">
    <location>
        <begin position="24"/>
        <end position="578"/>
    </location>
</feature>
<accession>A0A1F6CQV7</accession>
<organism evidence="7 8">
    <name type="scientific">Handelsmanbacteria sp. (strain RIFCSPLOWO2_12_FULL_64_10)</name>
    <dbReference type="NCBI Taxonomy" id="1817868"/>
    <lineage>
        <taxon>Bacteria</taxon>
        <taxon>Candidatus Handelsmaniibacteriota</taxon>
    </lineage>
</organism>
<dbReference type="PROSITE" id="PS51779">
    <property type="entry name" value="POTRA"/>
    <property type="match status" value="1"/>
</dbReference>
<comment type="subcellular location">
    <subcellularLocation>
        <location evidence="1">Membrane</location>
    </subcellularLocation>
</comment>
<dbReference type="AlphaFoldDB" id="A0A1F6CQV7"/>
<dbReference type="EMBL" id="MFKF01000181">
    <property type="protein sequence ID" value="OGG51524.1"/>
    <property type="molecule type" value="Genomic_DNA"/>
</dbReference>
<dbReference type="Gene3D" id="3.10.20.310">
    <property type="entry name" value="membrane protein fhac"/>
    <property type="match status" value="3"/>
</dbReference>
<dbReference type="InterPro" id="IPR010827">
    <property type="entry name" value="BamA/TamA_POTRA"/>
</dbReference>
<dbReference type="InterPro" id="IPR000184">
    <property type="entry name" value="Bac_surfAg_D15"/>
</dbReference>
<name>A0A1F6CQV7_HANXR</name>
<dbReference type="Gene3D" id="2.40.160.50">
    <property type="entry name" value="membrane protein fhac: a member of the omp85/tpsb transporter family"/>
    <property type="match status" value="1"/>
</dbReference>
<dbReference type="Pfam" id="PF01103">
    <property type="entry name" value="Omp85"/>
    <property type="match status" value="1"/>
</dbReference>